<organism evidence="1">
    <name type="scientific">Myoviridae sp. ctJ2i1</name>
    <dbReference type="NCBI Taxonomy" id="2825079"/>
    <lineage>
        <taxon>Viruses</taxon>
        <taxon>Duplodnaviria</taxon>
        <taxon>Heunggongvirae</taxon>
        <taxon>Uroviricota</taxon>
        <taxon>Caudoviricetes</taxon>
    </lineage>
</organism>
<name>A0A8S5V1M5_9CAUD</name>
<protein>
    <submittedName>
        <fullName evidence="1">Uncharacterized protein</fullName>
    </submittedName>
</protein>
<accession>A0A8S5V1M5</accession>
<proteinExistence type="predicted"/>
<sequence length="33" mass="4060">MCTLPRRGEIIYEGILSLCTLFIHRRRKNYENY</sequence>
<dbReference type="EMBL" id="BK016182">
    <property type="protein sequence ID" value="DAG00630.1"/>
    <property type="molecule type" value="Genomic_DNA"/>
</dbReference>
<evidence type="ECO:0000313" key="1">
    <source>
        <dbReference type="EMBL" id="DAG00630.1"/>
    </source>
</evidence>
<reference evidence="1" key="1">
    <citation type="journal article" date="2021" name="Proc. Natl. Acad. Sci. U.S.A.">
        <title>A Catalog of Tens of Thousands of Viruses from Human Metagenomes Reveals Hidden Associations with Chronic Diseases.</title>
        <authorList>
            <person name="Tisza M.J."/>
            <person name="Buck C.B."/>
        </authorList>
    </citation>
    <scope>NUCLEOTIDE SEQUENCE</scope>
    <source>
        <strain evidence="1">CtJ2i1</strain>
    </source>
</reference>